<comment type="caution">
    <text evidence="11">The sequence shown here is derived from an EMBL/GenBank/DDBJ whole genome shotgun (WGS) entry which is preliminary data.</text>
</comment>
<evidence type="ECO:0000256" key="7">
    <source>
        <dbReference type="ARBA" id="ARBA00023136"/>
    </source>
</evidence>
<evidence type="ECO:0000256" key="3">
    <source>
        <dbReference type="ARBA" id="ARBA00022519"/>
    </source>
</evidence>
<dbReference type="GO" id="GO:0005886">
    <property type="term" value="C:plasma membrane"/>
    <property type="evidence" value="ECO:0007669"/>
    <property type="project" value="UniProtKB-SubCell"/>
</dbReference>
<keyword evidence="7 8" id="KW-0472">Membrane</keyword>
<evidence type="ECO:0000259" key="10">
    <source>
        <dbReference type="Pfam" id="PF08019"/>
    </source>
</evidence>
<dbReference type="NCBIfam" id="NF008593">
    <property type="entry name" value="PRK11560.1"/>
    <property type="match status" value="1"/>
</dbReference>
<dbReference type="GO" id="GO:0009244">
    <property type="term" value="P:lipopolysaccharide core region biosynthetic process"/>
    <property type="evidence" value="ECO:0007669"/>
    <property type="project" value="TreeGrafter"/>
</dbReference>
<dbReference type="GO" id="GO:0009245">
    <property type="term" value="P:lipid A biosynthetic process"/>
    <property type="evidence" value="ECO:0007669"/>
    <property type="project" value="TreeGrafter"/>
</dbReference>
<dbReference type="Proteomes" id="UP000033924">
    <property type="component" value="Unassembled WGS sequence"/>
</dbReference>
<keyword evidence="4 11" id="KW-0808">Transferase</keyword>
<proteinExistence type="predicted"/>
<keyword evidence="2" id="KW-1003">Cell membrane</keyword>
<feature type="transmembrane region" description="Helical" evidence="8">
    <location>
        <begin position="42"/>
        <end position="64"/>
    </location>
</feature>
<evidence type="ECO:0000256" key="4">
    <source>
        <dbReference type="ARBA" id="ARBA00022679"/>
    </source>
</evidence>
<keyword evidence="6 8" id="KW-1133">Transmembrane helix</keyword>
<dbReference type="RefSeq" id="WP_016192589.1">
    <property type="nucleotide sequence ID" value="NZ_CP089932.1"/>
</dbReference>
<dbReference type="Pfam" id="PF08019">
    <property type="entry name" value="EptA_B_N"/>
    <property type="match status" value="1"/>
</dbReference>
<dbReference type="EMBL" id="JXNU01000003">
    <property type="protein sequence ID" value="KKF34574.1"/>
    <property type="molecule type" value="Genomic_DNA"/>
</dbReference>
<reference evidence="11 12" key="1">
    <citation type="submission" date="2015-01" db="EMBL/GenBank/DDBJ databases">
        <title>Erwinia tracheiphila.</title>
        <authorList>
            <person name="Shapiro L.R."/>
        </authorList>
    </citation>
    <scope>NUCLEOTIDE SEQUENCE [LARGE SCALE GENOMIC DNA]</scope>
    <source>
        <strain evidence="11 12">BuffGH</strain>
    </source>
</reference>
<dbReference type="InterPro" id="IPR040423">
    <property type="entry name" value="PEA_transferase"/>
</dbReference>
<dbReference type="Pfam" id="PF00884">
    <property type="entry name" value="Sulfatase"/>
    <property type="match status" value="1"/>
</dbReference>
<dbReference type="SUPFAM" id="SSF53649">
    <property type="entry name" value="Alkaline phosphatase-like"/>
    <property type="match status" value="1"/>
</dbReference>
<feature type="domain" description="Phosphoethanolamine transferase N-terminal" evidence="10">
    <location>
        <begin position="55"/>
        <end position="166"/>
    </location>
</feature>
<evidence type="ECO:0000256" key="5">
    <source>
        <dbReference type="ARBA" id="ARBA00022692"/>
    </source>
</evidence>
<keyword evidence="5 8" id="KW-0812">Transmembrane</keyword>
<sequence>MKKLHFLTQYRVCCFIAFYVGILLNLPIFFRRFLQLRYDAVLSTAIEVVAAFSLVLFITLLVSLTGRLLFRVLLTLLVLISITASYYMIFFNINIGYGIIAAAMATDSLDLSKESVGWNFTLWFILVSLLPLLMLWLTPLPEAALHRRNRLAFLCRGGVMIMAGLCCWLPLEVMGNHQQDLDKQHNRMMASYGGVVAGSYSPSNWLSGMGLLAYSNWSQAEDNRHLFDPAAHFTYTPPKDVNDLYVVFVIGESARRDHMGVYGYSRDNTPYLDKEPHLAALQGYSCDTSTKLSLRCMFVREGGASEAPERTLKEMNVFSVMKKKGFSSELFSMQSEAWFYNKVMADDYALRETIQSEKRNVGKPIDDMALVSELKDSLDRHPQGKHLVVLHTKGSHYLYTERYPREFARYQPECKGIDNSCSAEEMINAYDNSLLYTDYMLEQVFNQLRDRNAIVFYASDHGESISENTHFHGTPRNQAPVEQRSIPIMVWASDKFLQQPENAAAFNQLQTLAKNKTPVFHEKLFDSILGCSGFTSPDGGINPLRSWCHVSK</sequence>
<dbReference type="Gene3D" id="3.40.720.10">
    <property type="entry name" value="Alkaline Phosphatase, subunit A"/>
    <property type="match status" value="1"/>
</dbReference>
<feature type="transmembrane region" description="Helical" evidence="8">
    <location>
        <begin position="151"/>
        <end position="171"/>
    </location>
</feature>
<dbReference type="CDD" id="cd16017">
    <property type="entry name" value="LptA"/>
    <property type="match status" value="1"/>
</dbReference>
<organism evidence="11 12">
    <name type="scientific">Erwinia tracheiphila</name>
    <dbReference type="NCBI Taxonomy" id="65700"/>
    <lineage>
        <taxon>Bacteria</taxon>
        <taxon>Pseudomonadati</taxon>
        <taxon>Pseudomonadota</taxon>
        <taxon>Gammaproteobacteria</taxon>
        <taxon>Enterobacterales</taxon>
        <taxon>Erwiniaceae</taxon>
        <taxon>Erwinia</taxon>
    </lineage>
</organism>
<keyword evidence="3" id="KW-0997">Cell inner membrane</keyword>
<name>A0A0M2K6M5_9GAMM</name>
<comment type="subcellular location">
    <subcellularLocation>
        <location evidence="1">Cell inner membrane</location>
        <topology evidence="1">Multi-pass membrane protein</topology>
    </subcellularLocation>
</comment>
<dbReference type="AlphaFoldDB" id="A0A0M2K6M5"/>
<evidence type="ECO:0000313" key="12">
    <source>
        <dbReference type="Proteomes" id="UP000033924"/>
    </source>
</evidence>
<dbReference type="InterPro" id="IPR012549">
    <property type="entry name" value="EptA-like_N"/>
</dbReference>
<evidence type="ECO:0000256" key="8">
    <source>
        <dbReference type="SAM" id="Phobius"/>
    </source>
</evidence>
<feature type="transmembrane region" description="Helical" evidence="8">
    <location>
        <begin position="12"/>
        <end position="30"/>
    </location>
</feature>
<feature type="domain" description="Sulfatase N-terminal" evidence="9">
    <location>
        <begin position="246"/>
        <end position="533"/>
    </location>
</feature>
<dbReference type="InterPro" id="IPR017850">
    <property type="entry name" value="Alkaline_phosphatase_core_sf"/>
</dbReference>
<dbReference type="InterPro" id="IPR058130">
    <property type="entry name" value="PEA_transf_C"/>
</dbReference>
<evidence type="ECO:0000259" key="9">
    <source>
        <dbReference type="Pfam" id="PF00884"/>
    </source>
</evidence>
<accession>A0A0M2K6M5</accession>
<dbReference type="PANTHER" id="PTHR30443">
    <property type="entry name" value="INNER MEMBRANE PROTEIN"/>
    <property type="match status" value="1"/>
</dbReference>
<protein>
    <submittedName>
        <fullName evidence="11">Phosphoethanolamine transferase</fullName>
    </submittedName>
</protein>
<feature type="transmembrane region" description="Helical" evidence="8">
    <location>
        <begin position="120"/>
        <end position="139"/>
    </location>
</feature>
<dbReference type="PANTHER" id="PTHR30443:SF3">
    <property type="entry name" value="KDO(2)-LIPID A PHOSPHOETHANOLAMINE 7''-TRANSFERASE"/>
    <property type="match status" value="1"/>
</dbReference>
<dbReference type="GO" id="GO:0043838">
    <property type="term" value="F:phosphatidylethanolamine:Kdo2-lipid A phosphoethanolamine transferase activity"/>
    <property type="evidence" value="ECO:0007669"/>
    <property type="project" value="TreeGrafter"/>
</dbReference>
<evidence type="ECO:0000256" key="2">
    <source>
        <dbReference type="ARBA" id="ARBA00022475"/>
    </source>
</evidence>
<feature type="transmembrane region" description="Helical" evidence="8">
    <location>
        <begin position="76"/>
        <end position="100"/>
    </location>
</feature>
<evidence type="ECO:0000256" key="6">
    <source>
        <dbReference type="ARBA" id="ARBA00022989"/>
    </source>
</evidence>
<gene>
    <name evidence="11" type="ORF">SY86_02440</name>
</gene>
<dbReference type="InterPro" id="IPR000917">
    <property type="entry name" value="Sulfatase_N"/>
</dbReference>
<evidence type="ECO:0000313" key="11">
    <source>
        <dbReference type="EMBL" id="KKF34574.1"/>
    </source>
</evidence>
<dbReference type="STRING" id="65700.SY86_02440"/>
<evidence type="ECO:0000256" key="1">
    <source>
        <dbReference type="ARBA" id="ARBA00004429"/>
    </source>
</evidence>
<dbReference type="PATRIC" id="fig|65700.7.peg.607"/>
<keyword evidence="12" id="KW-1185">Reference proteome</keyword>